<gene>
    <name evidence="1" type="ORF">SCLCIDRAFT_33832</name>
</gene>
<dbReference type="HOGENOM" id="CLU_099132_0_0_1"/>
<evidence type="ECO:0000313" key="2">
    <source>
        <dbReference type="Proteomes" id="UP000053989"/>
    </source>
</evidence>
<dbReference type="AlphaFoldDB" id="A0A0C2YMK7"/>
<reference evidence="2" key="2">
    <citation type="submission" date="2015-01" db="EMBL/GenBank/DDBJ databases">
        <title>Evolutionary Origins and Diversification of the Mycorrhizal Mutualists.</title>
        <authorList>
            <consortium name="DOE Joint Genome Institute"/>
            <consortium name="Mycorrhizal Genomics Consortium"/>
            <person name="Kohler A."/>
            <person name="Kuo A."/>
            <person name="Nagy L.G."/>
            <person name="Floudas D."/>
            <person name="Copeland A."/>
            <person name="Barry K.W."/>
            <person name="Cichocki N."/>
            <person name="Veneault-Fourrey C."/>
            <person name="LaButti K."/>
            <person name="Lindquist E.A."/>
            <person name="Lipzen A."/>
            <person name="Lundell T."/>
            <person name="Morin E."/>
            <person name="Murat C."/>
            <person name="Riley R."/>
            <person name="Ohm R."/>
            <person name="Sun H."/>
            <person name="Tunlid A."/>
            <person name="Henrissat B."/>
            <person name="Grigoriev I.V."/>
            <person name="Hibbett D.S."/>
            <person name="Martin F."/>
        </authorList>
    </citation>
    <scope>NUCLEOTIDE SEQUENCE [LARGE SCALE GENOMIC DNA]</scope>
    <source>
        <strain evidence="2">Foug A</strain>
    </source>
</reference>
<proteinExistence type="predicted"/>
<evidence type="ECO:0000313" key="1">
    <source>
        <dbReference type="EMBL" id="KIM50983.1"/>
    </source>
</evidence>
<dbReference type="Proteomes" id="UP000053989">
    <property type="component" value="Unassembled WGS sequence"/>
</dbReference>
<reference evidence="1 2" key="1">
    <citation type="submission" date="2014-04" db="EMBL/GenBank/DDBJ databases">
        <authorList>
            <consortium name="DOE Joint Genome Institute"/>
            <person name="Kuo A."/>
            <person name="Kohler A."/>
            <person name="Nagy L.G."/>
            <person name="Floudas D."/>
            <person name="Copeland A."/>
            <person name="Barry K.W."/>
            <person name="Cichocki N."/>
            <person name="Veneault-Fourrey C."/>
            <person name="LaButti K."/>
            <person name="Lindquist E.A."/>
            <person name="Lipzen A."/>
            <person name="Lundell T."/>
            <person name="Morin E."/>
            <person name="Murat C."/>
            <person name="Sun H."/>
            <person name="Tunlid A."/>
            <person name="Henrissat B."/>
            <person name="Grigoriev I.V."/>
            <person name="Hibbett D.S."/>
            <person name="Martin F."/>
            <person name="Nordberg H.P."/>
            <person name="Cantor M.N."/>
            <person name="Hua S.X."/>
        </authorList>
    </citation>
    <scope>NUCLEOTIDE SEQUENCE [LARGE SCALE GENOMIC DNA]</scope>
    <source>
        <strain evidence="1 2">Foug A</strain>
    </source>
</reference>
<accession>A0A0C2YMK7</accession>
<protein>
    <submittedName>
        <fullName evidence="1">Uncharacterized protein</fullName>
    </submittedName>
</protein>
<dbReference type="OrthoDB" id="2688393at2759"/>
<organism evidence="1 2">
    <name type="scientific">Scleroderma citrinum Foug A</name>
    <dbReference type="NCBI Taxonomy" id="1036808"/>
    <lineage>
        <taxon>Eukaryota</taxon>
        <taxon>Fungi</taxon>
        <taxon>Dikarya</taxon>
        <taxon>Basidiomycota</taxon>
        <taxon>Agaricomycotina</taxon>
        <taxon>Agaricomycetes</taxon>
        <taxon>Agaricomycetidae</taxon>
        <taxon>Boletales</taxon>
        <taxon>Sclerodermatineae</taxon>
        <taxon>Sclerodermataceae</taxon>
        <taxon>Scleroderma</taxon>
    </lineage>
</organism>
<sequence>MSQPKSGCSTWFDNLVRICEDLQAGGCHDGPNGLRTAPYDESLGHLGEYNQWDDDEMLDGAQEEDPQSSSIEYFPGAAKMYSGGSTFLDKFDTDEFSSCRSSNIYYPFASRGDWQLGSWLLRSGLSMSAMDTLLSLDLIKALPLSFRTANELRKHAELLPSGPRWKSQEIRTSHPTK</sequence>
<name>A0A0C2YMK7_9AGAM</name>
<dbReference type="STRING" id="1036808.A0A0C2YMK7"/>
<dbReference type="InParanoid" id="A0A0C2YMK7"/>
<dbReference type="EMBL" id="KN822300">
    <property type="protein sequence ID" value="KIM50983.1"/>
    <property type="molecule type" value="Genomic_DNA"/>
</dbReference>
<keyword evidence="2" id="KW-1185">Reference proteome</keyword>